<proteinExistence type="predicted"/>
<organism evidence="3 4">
    <name type="scientific">Fulvimonas yonginensis</name>
    <dbReference type="NCBI Taxonomy" id="1495200"/>
    <lineage>
        <taxon>Bacteria</taxon>
        <taxon>Pseudomonadati</taxon>
        <taxon>Pseudomonadota</taxon>
        <taxon>Gammaproteobacteria</taxon>
        <taxon>Lysobacterales</taxon>
        <taxon>Rhodanobacteraceae</taxon>
        <taxon>Fulvimonas</taxon>
    </lineage>
</organism>
<feature type="region of interest" description="Disordered" evidence="1">
    <location>
        <begin position="97"/>
        <end position="118"/>
    </location>
</feature>
<dbReference type="Pfam" id="PF04993">
    <property type="entry name" value="TfoX_N"/>
    <property type="match status" value="1"/>
</dbReference>
<dbReference type="SUPFAM" id="SSF159894">
    <property type="entry name" value="YgaC/TfoX-N like"/>
    <property type="match status" value="1"/>
</dbReference>
<sequence>MATDRDFVDYVAEQIGLGSRLTHKRMFGEYALYVDEKVVAFICDNSLFVKPSPAAQKLEPDLPQRSPYPGAKLYPVADELLDDSEAVRRLIVETAALMPPPKPKRPRKTRPRGGRAPRTRLKGRWQISSVRSHPDGTWLPPDGLEFGAPSGARRMSPFERSAREALVPRLSFAGRGCLAADQASRLEVCATTFHAEPCLRSPCKAPRSHPSPTPA</sequence>
<dbReference type="EMBL" id="JBBBNY010000007">
    <property type="protein sequence ID" value="MEI7037209.1"/>
    <property type="molecule type" value="Genomic_DNA"/>
</dbReference>
<protein>
    <submittedName>
        <fullName evidence="3">TfoX/Sxy family protein</fullName>
    </submittedName>
</protein>
<feature type="compositionally biased region" description="Basic residues" evidence="1">
    <location>
        <begin position="102"/>
        <end position="118"/>
    </location>
</feature>
<evidence type="ECO:0000313" key="3">
    <source>
        <dbReference type="EMBL" id="MEI7037209.1"/>
    </source>
</evidence>
<dbReference type="Proteomes" id="UP001381174">
    <property type="component" value="Unassembled WGS sequence"/>
</dbReference>
<feature type="domain" description="TfoX N-terminal" evidence="2">
    <location>
        <begin position="20"/>
        <end position="94"/>
    </location>
</feature>
<evidence type="ECO:0000259" key="2">
    <source>
        <dbReference type="Pfam" id="PF04993"/>
    </source>
</evidence>
<dbReference type="Gene3D" id="3.30.1460.30">
    <property type="entry name" value="YgaC/TfoX-N like chaperone"/>
    <property type="match status" value="1"/>
</dbReference>
<evidence type="ECO:0000256" key="1">
    <source>
        <dbReference type="SAM" id="MobiDB-lite"/>
    </source>
</evidence>
<gene>
    <name evidence="3" type="ORF">WAT24_10615</name>
</gene>
<accession>A0ABU8JD88</accession>
<evidence type="ECO:0000313" key="4">
    <source>
        <dbReference type="Proteomes" id="UP001381174"/>
    </source>
</evidence>
<keyword evidence="4" id="KW-1185">Reference proteome</keyword>
<dbReference type="InterPro" id="IPR007076">
    <property type="entry name" value="TfoX_N"/>
</dbReference>
<name>A0ABU8JD88_9GAMM</name>
<comment type="caution">
    <text evidence="3">The sequence shown here is derived from an EMBL/GenBank/DDBJ whole genome shotgun (WGS) entry which is preliminary data.</text>
</comment>
<dbReference type="RefSeq" id="WP_336807841.1">
    <property type="nucleotide sequence ID" value="NZ_JBBBNY010000007.1"/>
</dbReference>
<reference evidence="3 4" key="1">
    <citation type="journal article" date="2014" name="Int. J. Syst. Evol. Microbiol.">
        <title>Fulvimonas yonginensis sp. nov., isolated from greenhouse soil, and emended description of the genus Fulvimonas.</title>
        <authorList>
            <person name="Ahn J.H."/>
            <person name="Kim S.J."/>
            <person name="Weon H.Y."/>
            <person name="Hong S.B."/>
            <person name="Seok S.J."/>
            <person name="Kwon S.W."/>
        </authorList>
    </citation>
    <scope>NUCLEOTIDE SEQUENCE [LARGE SCALE GENOMIC DNA]</scope>
    <source>
        <strain evidence="3 4">KACC 16952</strain>
    </source>
</reference>